<sequence>MSARPGACEPLGTGREPFWSYVPNAVTVIKPYLAAEQLKSVNRLARVFLARGQTPKWVATCISFVSLNTTNVITRLTAVCLRKNKMQYRHQSNRRPTVPLGSRILTDPSKVFEHNMWDHMKWSQEEEENAKKKVTENSLVKVQSEDQDKYEREASKYWNEFYKTHKNNFFKDRNWLFLEFPEILPEKRRQEFKAEKISLEHTKINNDNSFSLKNSMFEEGEKCWEKNYGSGSIAVQGYVYNKNQVKTLTDNPQDKNCGGELGKVESFPGCDATYRILEVGCGAGNSVFPILKVLCNTPGTFLYCCDFASGAVELVKSHSSYNSAWCSAFVHDVCDDALPYPFPDEILDVILLVFVLSTIHPDRMQGVVNRLAKLLKPGGMLLFRDYGRYDTAQLRFKEGHCLSENFYVRGDGTRVYFFTKVYVYVSPCLEQGLDMRVFLHQLCASSPSLKNHPEFGQESYSDRSYIPILLGSKYQRITEVSVS</sequence>
<dbReference type="EMBL" id="QUSF01000012">
    <property type="protein sequence ID" value="RLW04886.1"/>
    <property type="molecule type" value="Genomic_DNA"/>
</dbReference>
<evidence type="ECO:0000259" key="6">
    <source>
        <dbReference type="Pfam" id="PF08242"/>
    </source>
</evidence>
<dbReference type="GO" id="GO:0032259">
    <property type="term" value="P:methylation"/>
    <property type="evidence" value="ECO:0007669"/>
    <property type="project" value="UniProtKB-KW"/>
</dbReference>
<keyword evidence="5" id="KW-0819">tRNA processing</keyword>
<gene>
    <name evidence="7" type="ORF">DV515_00005458</name>
</gene>
<keyword evidence="2" id="KW-0489">Methyltransferase</keyword>
<comment type="caution">
    <text evidence="7">The sequence shown here is derived from an EMBL/GenBank/DDBJ whole genome shotgun (WGS) entry which is preliminary data.</text>
</comment>
<dbReference type="SUPFAM" id="SSF53335">
    <property type="entry name" value="S-adenosyl-L-methionine-dependent methyltransferases"/>
    <property type="match status" value="1"/>
</dbReference>
<dbReference type="GO" id="GO:0052735">
    <property type="term" value="F:tRNA (cytidine-3-)-methyltransferase activity"/>
    <property type="evidence" value="ECO:0007669"/>
    <property type="project" value="TreeGrafter"/>
</dbReference>
<accession>A0A3L8SPP2</accession>
<dbReference type="InterPro" id="IPR026113">
    <property type="entry name" value="METTL2/6/8-like"/>
</dbReference>
<keyword evidence="8" id="KW-1185">Reference proteome</keyword>
<evidence type="ECO:0000256" key="5">
    <source>
        <dbReference type="ARBA" id="ARBA00022694"/>
    </source>
</evidence>
<dbReference type="CDD" id="cd02440">
    <property type="entry name" value="AdoMet_MTases"/>
    <property type="match status" value="1"/>
</dbReference>
<evidence type="ECO:0000256" key="2">
    <source>
        <dbReference type="ARBA" id="ARBA00022603"/>
    </source>
</evidence>
<organism evidence="7 8">
    <name type="scientific">Chloebia gouldiae</name>
    <name type="common">Gouldian finch</name>
    <name type="synonym">Erythrura gouldiae</name>
    <dbReference type="NCBI Taxonomy" id="44316"/>
    <lineage>
        <taxon>Eukaryota</taxon>
        <taxon>Metazoa</taxon>
        <taxon>Chordata</taxon>
        <taxon>Craniata</taxon>
        <taxon>Vertebrata</taxon>
        <taxon>Euteleostomi</taxon>
        <taxon>Archelosauria</taxon>
        <taxon>Archosauria</taxon>
        <taxon>Dinosauria</taxon>
        <taxon>Saurischia</taxon>
        <taxon>Theropoda</taxon>
        <taxon>Coelurosauria</taxon>
        <taxon>Aves</taxon>
        <taxon>Neognathae</taxon>
        <taxon>Neoaves</taxon>
        <taxon>Telluraves</taxon>
        <taxon>Australaves</taxon>
        <taxon>Passeriformes</taxon>
        <taxon>Passeroidea</taxon>
        <taxon>Passeridae</taxon>
        <taxon>Chloebia</taxon>
    </lineage>
</organism>
<dbReference type="Gene3D" id="3.40.50.150">
    <property type="entry name" value="Vaccinia Virus protein VP39"/>
    <property type="match status" value="1"/>
</dbReference>
<evidence type="ECO:0000256" key="3">
    <source>
        <dbReference type="ARBA" id="ARBA00022679"/>
    </source>
</evidence>
<dbReference type="STRING" id="44316.ENSEGOP00005004875"/>
<dbReference type="InterPro" id="IPR013217">
    <property type="entry name" value="Methyltransf_12"/>
</dbReference>
<feature type="domain" description="Methyltransferase type 12" evidence="6">
    <location>
        <begin position="277"/>
        <end position="381"/>
    </location>
</feature>
<evidence type="ECO:0000313" key="7">
    <source>
        <dbReference type="EMBL" id="RLW04886.1"/>
    </source>
</evidence>
<dbReference type="Pfam" id="PF08242">
    <property type="entry name" value="Methyltransf_12"/>
    <property type="match status" value="1"/>
</dbReference>
<dbReference type="InterPro" id="IPR029063">
    <property type="entry name" value="SAM-dependent_MTases_sf"/>
</dbReference>
<evidence type="ECO:0000313" key="8">
    <source>
        <dbReference type="Proteomes" id="UP000276834"/>
    </source>
</evidence>
<reference evidence="7 8" key="1">
    <citation type="journal article" date="2018" name="Proc. R. Soc. B">
        <title>A non-coding region near Follistatin controls head colour polymorphism in the Gouldian finch.</title>
        <authorList>
            <person name="Toomey M.B."/>
            <person name="Marques C.I."/>
            <person name="Andrade P."/>
            <person name="Araujo P.M."/>
            <person name="Sabatino S."/>
            <person name="Gazda M.A."/>
            <person name="Afonso S."/>
            <person name="Lopes R.J."/>
            <person name="Corbo J.C."/>
            <person name="Carneiro M."/>
        </authorList>
    </citation>
    <scope>NUCLEOTIDE SEQUENCE [LARGE SCALE GENOMIC DNA]</scope>
    <source>
        <strain evidence="7">Red01</strain>
        <tissue evidence="7">Muscle</tissue>
    </source>
</reference>
<name>A0A3L8SPP2_CHLGU</name>
<keyword evidence="4" id="KW-0949">S-adenosyl-L-methionine</keyword>
<dbReference type="PANTHER" id="PTHR22809">
    <property type="entry name" value="METHYLTRANSFERASE-RELATED"/>
    <property type="match status" value="1"/>
</dbReference>
<protein>
    <recommendedName>
        <fullName evidence="6">Methyltransferase type 12 domain-containing protein</fullName>
    </recommendedName>
</protein>
<proteinExistence type="inferred from homology"/>
<dbReference type="PANTHER" id="PTHR22809:SF3">
    <property type="entry name" value="TRNA N(3)-METHYLCYTIDINE METHYLTRANSFERASE"/>
    <property type="match status" value="1"/>
</dbReference>
<evidence type="ECO:0000256" key="1">
    <source>
        <dbReference type="ARBA" id="ARBA00009725"/>
    </source>
</evidence>
<comment type="similarity">
    <text evidence="1">Belongs to the methyltransferase superfamily. METL family.</text>
</comment>
<evidence type="ECO:0000256" key="4">
    <source>
        <dbReference type="ARBA" id="ARBA00022691"/>
    </source>
</evidence>
<keyword evidence="3" id="KW-0808">Transferase</keyword>
<dbReference type="Proteomes" id="UP000276834">
    <property type="component" value="Unassembled WGS sequence"/>
</dbReference>
<dbReference type="AlphaFoldDB" id="A0A3L8SPP2"/>
<dbReference type="OrthoDB" id="417697at2759"/>
<dbReference type="GO" id="GO:0008033">
    <property type="term" value="P:tRNA processing"/>
    <property type="evidence" value="ECO:0007669"/>
    <property type="project" value="UniProtKB-KW"/>
</dbReference>